<evidence type="ECO:0000256" key="1">
    <source>
        <dbReference type="SAM" id="Phobius"/>
    </source>
</evidence>
<protein>
    <submittedName>
        <fullName evidence="2">Uncharacterized protein</fullName>
    </submittedName>
</protein>
<feature type="transmembrane region" description="Helical" evidence="1">
    <location>
        <begin position="86"/>
        <end position="104"/>
    </location>
</feature>
<comment type="caution">
    <text evidence="2">The sequence shown here is derived from an EMBL/GenBank/DDBJ whole genome shotgun (WGS) entry which is preliminary data.</text>
</comment>
<gene>
    <name evidence="2" type="ORF">GCM10009830_09690</name>
</gene>
<proteinExistence type="predicted"/>
<dbReference type="RefSeq" id="WP_344482456.1">
    <property type="nucleotide sequence ID" value="NZ_BAAAQF010000004.1"/>
</dbReference>
<keyword evidence="1" id="KW-0472">Membrane</keyword>
<sequence>MANRSPGGPGSAPALPDRRRPRELSLVRSLLWCAMTLCLLGAAGSIYSLAFEVTTTGVIAAVATTYFAAQSMAAPVPLERGSRAGWAWAVGSSLLGLVSGIPVISTGLRWMESNAVVLTTGLVWTVLYAVLLAALCTPGMRRWVFA</sequence>
<feature type="transmembrane region" description="Helical" evidence="1">
    <location>
        <begin position="116"/>
        <end position="136"/>
    </location>
</feature>
<evidence type="ECO:0000313" key="2">
    <source>
        <dbReference type="EMBL" id="GAA1666084.1"/>
    </source>
</evidence>
<dbReference type="EMBL" id="BAAAQF010000004">
    <property type="protein sequence ID" value="GAA1666084.1"/>
    <property type="molecule type" value="Genomic_DNA"/>
</dbReference>
<evidence type="ECO:0000313" key="3">
    <source>
        <dbReference type="Proteomes" id="UP001499851"/>
    </source>
</evidence>
<dbReference type="Proteomes" id="UP001499851">
    <property type="component" value="Unassembled WGS sequence"/>
</dbReference>
<name>A0ABP4S966_9ACTN</name>
<keyword evidence="1" id="KW-0812">Transmembrane</keyword>
<keyword evidence="1" id="KW-1133">Transmembrane helix</keyword>
<keyword evidence="3" id="KW-1185">Reference proteome</keyword>
<feature type="transmembrane region" description="Helical" evidence="1">
    <location>
        <begin position="29"/>
        <end position="50"/>
    </location>
</feature>
<feature type="transmembrane region" description="Helical" evidence="1">
    <location>
        <begin position="56"/>
        <end position="74"/>
    </location>
</feature>
<organism evidence="2 3">
    <name type="scientific">Glycomyces endophyticus</name>
    <dbReference type="NCBI Taxonomy" id="480996"/>
    <lineage>
        <taxon>Bacteria</taxon>
        <taxon>Bacillati</taxon>
        <taxon>Actinomycetota</taxon>
        <taxon>Actinomycetes</taxon>
        <taxon>Glycomycetales</taxon>
        <taxon>Glycomycetaceae</taxon>
        <taxon>Glycomyces</taxon>
    </lineage>
</organism>
<accession>A0ABP4S966</accession>
<reference evidence="3" key="1">
    <citation type="journal article" date="2019" name="Int. J. Syst. Evol. Microbiol.">
        <title>The Global Catalogue of Microorganisms (GCM) 10K type strain sequencing project: providing services to taxonomists for standard genome sequencing and annotation.</title>
        <authorList>
            <consortium name="The Broad Institute Genomics Platform"/>
            <consortium name="The Broad Institute Genome Sequencing Center for Infectious Disease"/>
            <person name="Wu L."/>
            <person name="Ma J."/>
        </authorList>
    </citation>
    <scope>NUCLEOTIDE SEQUENCE [LARGE SCALE GENOMIC DNA]</scope>
    <source>
        <strain evidence="3">JCM 16001</strain>
    </source>
</reference>